<keyword evidence="5" id="KW-0472">Membrane</keyword>
<sequence length="442" mass="48572">MAALLPQLRLAVLFSTSFFSLVVLALAAHILATVSSSVDYFHFAALGVAISVITLLSVPAKLIIDRLRGSGFIATIELELGWLGCLWILWLATAAYTTQATLTIFEDAGCVGRGRYYFMYCSEFAAIQAFGYLNSLILMGYLITLVVTTANRTSGHNLNLSSKDSTLNAPPMANGSAIQHMKTQHYVPAQNAGSTPVMQQVFTTQQQGSPAPVWTGELQPVATLLPQVFTPKSAAFFVAAGVGLFFYFRYEKAKLLERRGCHILEEERASKQYGRPQIGGPFNLITPDGQPFTEQNLLGKWSLIYFGFTNCPDICPEELDKVTAVLNVIEEGHGKIFQPVFISVDPARDTPSRVGKYLEDFHPSFIGLVGAWDATKAVCKAYRVYFSTPPNADPAGDYLVDHSIFVYLLDPEGKFVEAFGQAVSKEDIIEKIREEVGEYKAQ</sequence>
<comment type="similarity">
    <text evidence="1">Belongs to the SCO1/2 family.</text>
</comment>
<gene>
    <name evidence="7" type="ORF">DXG03_005316</name>
</gene>
<organism evidence="7 8">
    <name type="scientific">Asterophora parasitica</name>
    <dbReference type="NCBI Taxonomy" id="117018"/>
    <lineage>
        <taxon>Eukaryota</taxon>
        <taxon>Fungi</taxon>
        <taxon>Dikarya</taxon>
        <taxon>Basidiomycota</taxon>
        <taxon>Agaricomycotina</taxon>
        <taxon>Agaricomycetes</taxon>
        <taxon>Agaricomycetidae</taxon>
        <taxon>Agaricales</taxon>
        <taxon>Tricholomatineae</taxon>
        <taxon>Lyophyllaceae</taxon>
        <taxon>Asterophora</taxon>
    </lineage>
</organism>
<name>A0A9P7KDX8_9AGAR</name>
<feature type="transmembrane region" description="Helical" evidence="5">
    <location>
        <begin position="233"/>
        <end position="250"/>
    </location>
</feature>
<evidence type="ECO:0000259" key="6">
    <source>
        <dbReference type="PROSITE" id="PS51352"/>
    </source>
</evidence>
<dbReference type="InterPro" id="IPR003782">
    <property type="entry name" value="SCO1/SenC"/>
</dbReference>
<feature type="binding site" evidence="3">
    <location>
        <position position="315"/>
    </location>
    <ligand>
        <name>Cu cation</name>
        <dbReference type="ChEBI" id="CHEBI:23378"/>
    </ligand>
</feature>
<dbReference type="Proteomes" id="UP000775547">
    <property type="component" value="Unassembled WGS sequence"/>
</dbReference>
<evidence type="ECO:0000256" key="4">
    <source>
        <dbReference type="PIRSR" id="PIRSR603782-2"/>
    </source>
</evidence>
<dbReference type="InterPro" id="IPR013766">
    <property type="entry name" value="Thioredoxin_domain"/>
</dbReference>
<dbReference type="GO" id="GO:0033617">
    <property type="term" value="P:mitochondrial respiratory chain complex IV assembly"/>
    <property type="evidence" value="ECO:0007669"/>
    <property type="project" value="TreeGrafter"/>
</dbReference>
<reference evidence="7" key="1">
    <citation type="submission" date="2020-07" db="EMBL/GenBank/DDBJ databases">
        <authorList>
            <person name="Nieuwenhuis M."/>
            <person name="Van De Peppel L.J.J."/>
        </authorList>
    </citation>
    <scope>NUCLEOTIDE SEQUENCE</scope>
    <source>
        <strain evidence="7">AP01</strain>
        <tissue evidence="7">Mycelium</tissue>
    </source>
</reference>
<feature type="transmembrane region" description="Helical" evidence="5">
    <location>
        <begin position="40"/>
        <end position="60"/>
    </location>
</feature>
<protein>
    <recommendedName>
        <fullName evidence="6">Thioredoxin domain-containing protein</fullName>
    </recommendedName>
</protein>
<dbReference type="FunFam" id="3.40.30.10:FF:000013">
    <property type="entry name" value="Blast:Protein SCO1 homolog, mitochondrial"/>
    <property type="match status" value="1"/>
</dbReference>
<evidence type="ECO:0000313" key="8">
    <source>
        <dbReference type="Proteomes" id="UP000775547"/>
    </source>
</evidence>
<evidence type="ECO:0000256" key="1">
    <source>
        <dbReference type="ARBA" id="ARBA00010996"/>
    </source>
</evidence>
<keyword evidence="4" id="KW-1015">Disulfide bond</keyword>
<dbReference type="GO" id="GO:0005739">
    <property type="term" value="C:mitochondrion"/>
    <property type="evidence" value="ECO:0007669"/>
    <property type="project" value="GOC"/>
</dbReference>
<evidence type="ECO:0000313" key="7">
    <source>
        <dbReference type="EMBL" id="KAG5645779.1"/>
    </source>
</evidence>
<reference evidence="7" key="2">
    <citation type="submission" date="2021-10" db="EMBL/GenBank/DDBJ databases">
        <title>Phylogenomics reveals ancestral predisposition of the termite-cultivated fungus Termitomyces towards a domesticated lifestyle.</title>
        <authorList>
            <person name="Auxier B."/>
            <person name="Grum-Grzhimaylo A."/>
            <person name="Cardenas M.E."/>
            <person name="Lodge J.D."/>
            <person name="Laessoe T."/>
            <person name="Pedersen O."/>
            <person name="Smith M.E."/>
            <person name="Kuyper T.W."/>
            <person name="Franco-Molano E.A."/>
            <person name="Baroni T.J."/>
            <person name="Aanen D.K."/>
        </authorList>
    </citation>
    <scope>NUCLEOTIDE SEQUENCE</scope>
    <source>
        <strain evidence="7">AP01</strain>
        <tissue evidence="7">Mycelium</tissue>
    </source>
</reference>
<accession>A0A9P7KDX8</accession>
<comment type="caution">
    <text evidence="7">The sequence shown here is derived from an EMBL/GenBank/DDBJ whole genome shotgun (WGS) entry which is preliminary data.</text>
</comment>
<feature type="domain" description="Thioredoxin" evidence="6">
    <location>
        <begin position="273"/>
        <end position="437"/>
    </location>
</feature>
<evidence type="ECO:0000256" key="3">
    <source>
        <dbReference type="PIRSR" id="PIRSR603782-1"/>
    </source>
</evidence>
<dbReference type="AlphaFoldDB" id="A0A9P7KDX8"/>
<dbReference type="EMBL" id="JABCKV010000032">
    <property type="protein sequence ID" value="KAG5645779.1"/>
    <property type="molecule type" value="Genomic_DNA"/>
</dbReference>
<dbReference type="InterPro" id="IPR036249">
    <property type="entry name" value="Thioredoxin-like_sf"/>
</dbReference>
<dbReference type="GO" id="GO:0005507">
    <property type="term" value="F:copper ion binding"/>
    <property type="evidence" value="ECO:0007669"/>
    <property type="project" value="UniProtKB-ARBA"/>
</dbReference>
<feature type="transmembrane region" description="Helical" evidence="5">
    <location>
        <begin position="117"/>
        <end position="143"/>
    </location>
</feature>
<dbReference type="SUPFAM" id="SSF52833">
    <property type="entry name" value="Thioredoxin-like"/>
    <property type="match status" value="1"/>
</dbReference>
<dbReference type="Pfam" id="PF02630">
    <property type="entry name" value="SCO1-SenC"/>
    <property type="match status" value="1"/>
</dbReference>
<proteinExistence type="inferred from homology"/>
<dbReference type="OrthoDB" id="270009at2759"/>
<keyword evidence="3" id="KW-0479">Metal-binding</keyword>
<keyword evidence="5" id="KW-0812">Transmembrane</keyword>
<feature type="disulfide bond" description="Redox-active" evidence="4">
    <location>
        <begin position="311"/>
        <end position="315"/>
    </location>
</feature>
<dbReference type="PANTHER" id="PTHR12151:SF5">
    <property type="entry name" value="AT19154P"/>
    <property type="match status" value="1"/>
</dbReference>
<dbReference type="CDD" id="cd02968">
    <property type="entry name" value="SCO"/>
    <property type="match status" value="1"/>
</dbReference>
<dbReference type="Gene3D" id="3.40.30.10">
    <property type="entry name" value="Glutaredoxin"/>
    <property type="match status" value="1"/>
</dbReference>
<dbReference type="PANTHER" id="PTHR12151">
    <property type="entry name" value="ELECTRON TRANSPORT PROTIN SCO1/SENC FAMILY MEMBER"/>
    <property type="match status" value="1"/>
</dbReference>
<keyword evidence="5" id="KW-1133">Transmembrane helix</keyword>
<feature type="transmembrane region" description="Helical" evidence="5">
    <location>
        <begin position="80"/>
        <end position="105"/>
    </location>
</feature>
<evidence type="ECO:0000256" key="2">
    <source>
        <dbReference type="ARBA" id="ARBA00023008"/>
    </source>
</evidence>
<feature type="binding site" evidence="3">
    <location>
        <position position="402"/>
    </location>
    <ligand>
        <name>Cu cation</name>
        <dbReference type="ChEBI" id="CHEBI:23378"/>
    </ligand>
</feature>
<feature type="binding site" evidence="3">
    <location>
        <position position="311"/>
    </location>
    <ligand>
        <name>Cu cation</name>
        <dbReference type="ChEBI" id="CHEBI:23378"/>
    </ligand>
</feature>
<feature type="transmembrane region" description="Helical" evidence="5">
    <location>
        <begin position="12"/>
        <end position="33"/>
    </location>
</feature>
<keyword evidence="8" id="KW-1185">Reference proteome</keyword>
<dbReference type="PROSITE" id="PS51352">
    <property type="entry name" value="THIOREDOXIN_2"/>
    <property type="match status" value="1"/>
</dbReference>
<keyword evidence="2 3" id="KW-0186">Copper</keyword>
<evidence type="ECO:0000256" key="5">
    <source>
        <dbReference type="SAM" id="Phobius"/>
    </source>
</evidence>